<organism evidence="1 2">
    <name type="scientific">Brachybacterium ginsengisoli</name>
    <dbReference type="NCBI Taxonomy" id="1331682"/>
    <lineage>
        <taxon>Bacteria</taxon>
        <taxon>Bacillati</taxon>
        <taxon>Actinomycetota</taxon>
        <taxon>Actinomycetes</taxon>
        <taxon>Micrococcales</taxon>
        <taxon>Dermabacteraceae</taxon>
        <taxon>Brachybacterium</taxon>
    </lineage>
</organism>
<dbReference type="Proteomes" id="UP000217889">
    <property type="component" value="Chromosome"/>
</dbReference>
<dbReference type="EMBL" id="CP023564">
    <property type="protein sequence ID" value="ATG56353.1"/>
    <property type="molecule type" value="Genomic_DNA"/>
</dbReference>
<dbReference type="AlphaFoldDB" id="A0A291H1L2"/>
<sequence>MALPFWADSSTRVDLVAPLMGLPFAYHWCKSFVPEVQLPAFAVSFEPTRTDPETFGITDRSVARVTFEVAVDVFETVEYPPLDPWRSR</sequence>
<protein>
    <submittedName>
        <fullName evidence="1">Uncharacterized protein</fullName>
    </submittedName>
</protein>
<gene>
    <name evidence="1" type="ORF">CFK41_17360</name>
</gene>
<keyword evidence="2" id="KW-1185">Reference proteome</keyword>
<dbReference type="KEGG" id="bgg:CFK41_17360"/>
<reference evidence="1 2" key="1">
    <citation type="journal article" date="2014" name="Int. J. Syst. Evol. Microbiol.">
        <title>Brachybacterium ginsengisoli sp. nov., isolated from soil of a ginseng field.</title>
        <authorList>
            <person name="Hoang V.A."/>
            <person name="Kim Y.J."/>
            <person name="Nguyen N.L."/>
            <person name="Yang D.C."/>
        </authorList>
    </citation>
    <scope>NUCLEOTIDE SEQUENCE [LARGE SCALE GENOMIC DNA]</scope>
    <source>
        <strain evidence="1 2">DCY80</strain>
    </source>
</reference>
<proteinExistence type="predicted"/>
<evidence type="ECO:0000313" key="2">
    <source>
        <dbReference type="Proteomes" id="UP000217889"/>
    </source>
</evidence>
<evidence type="ECO:0000313" key="1">
    <source>
        <dbReference type="EMBL" id="ATG56353.1"/>
    </source>
</evidence>
<name>A0A291H1L2_9MICO</name>
<accession>A0A291H1L2</accession>